<dbReference type="PANTHER" id="PTHR43233">
    <property type="entry name" value="FAMILY N-ACETYLTRANSFERASE, PUTATIVE (AFU_ORTHOLOGUE AFUA_6G03350)-RELATED"/>
    <property type="match status" value="1"/>
</dbReference>
<name>A0ABY4XA00_9SPHN</name>
<dbReference type="RefSeq" id="WP_252167554.1">
    <property type="nucleotide sequence ID" value="NZ_CP084930.1"/>
</dbReference>
<dbReference type="CDD" id="cd04301">
    <property type="entry name" value="NAT_SF"/>
    <property type="match status" value="1"/>
</dbReference>
<accession>A0ABY4XA00</accession>
<evidence type="ECO:0000313" key="3">
    <source>
        <dbReference type="Proteomes" id="UP001056937"/>
    </source>
</evidence>
<dbReference type="Gene3D" id="3.40.630.30">
    <property type="match status" value="1"/>
</dbReference>
<protein>
    <submittedName>
        <fullName evidence="2">GNAT family N-acetyltransferase</fullName>
    </submittedName>
</protein>
<dbReference type="PANTHER" id="PTHR43233:SF1">
    <property type="entry name" value="FAMILY N-ACETYLTRANSFERASE, PUTATIVE (AFU_ORTHOLOGUE AFUA_6G03350)-RELATED"/>
    <property type="match status" value="1"/>
</dbReference>
<feature type="domain" description="N-acetyltransferase" evidence="1">
    <location>
        <begin position="1"/>
        <end position="141"/>
    </location>
</feature>
<dbReference type="InterPro" id="IPR053144">
    <property type="entry name" value="Acetyltransferase_Butenolide"/>
</dbReference>
<evidence type="ECO:0000259" key="1">
    <source>
        <dbReference type="PROSITE" id="PS51186"/>
    </source>
</evidence>
<dbReference type="EMBL" id="CP084930">
    <property type="protein sequence ID" value="USI73748.1"/>
    <property type="molecule type" value="Genomic_DNA"/>
</dbReference>
<keyword evidence="3" id="KW-1185">Reference proteome</keyword>
<organism evidence="2 3">
    <name type="scientific">Sphingomonas morindae</name>
    <dbReference type="NCBI Taxonomy" id="1541170"/>
    <lineage>
        <taxon>Bacteria</taxon>
        <taxon>Pseudomonadati</taxon>
        <taxon>Pseudomonadota</taxon>
        <taxon>Alphaproteobacteria</taxon>
        <taxon>Sphingomonadales</taxon>
        <taxon>Sphingomonadaceae</taxon>
        <taxon>Sphingomonas</taxon>
    </lineage>
</organism>
<dbReference type="InterPro" id="IPR000182">
    <property type="entry name" value="GNAT_dom"/>
</dbReference>
<dbReference type="Proteomes" id="UP001056937">
    <property type="component" value="Chromosome 1"/>
</dbReference>
<reference evidence="2" key="1">
    <citation type="journal article" date="2022" name="Toxins">
        <title>Genomic Analysis of Sphingopyxis sp. USTB-05 for Biodegrading Cyanobacterial Hepatotoxins.</title>
        <authorList>
            <person name="Liu C."/>
            <person name="Xu Q."/>
            <person name="Zhao Z."/>
            <person name="Zhang H."/>
            <person name="Liu X."/>
            <person name="Yin C."/>
            <person name="Liu Y."/>
            <person name="Yan H."/>
        </authorList>
    </citation>
    <scope>NUCLEOTIDE SEQUENCE</scope>
    <source>
        <strain evidence="2">NBD5</strain>
    </source>
</reference>
<gene>
    <name evidence="2" type="ORF">LHA26_04565</name>
</gene>
<dbReference type="SUPFAM" id="SSF55729">
    <property type="entry name" value="Acyl-CoA N-acyltransferases (Nat)"/>
    <property type="match status" value="1"/>
</dbReference>
<dbReference type="PROSITE" id="PS51186">
    <property type="entry name" value="GNAT"/>
    <property type="match status" value="1"/>
</dbReference>
<proteinExistence type="predicted"/>
<sequence length="141" mass="14955">MDLPPGYTLHPEAPDVESYRRLRAVSGLTPRSAAAAEAGLPHGVHAVTIRHQQRAVGMGRIVGDGALFLHIVDIAVDPAHQGRGLGKAVMAALMAHIRAHAPAEVHVSLIADGEARHLYAQFGFAPVMPDSIGMALWIKPD</sequence>
<evidence type="ECO:0000313" key="2">
    <source>
        <dbReference type="EMBL" id="USI73748.1"/>
    </source>
</evidence>
<dbReference type="Pfam" id="PF13673">
    <property type="entry name" value="Acetyltransf_10"/>
    <property type="match status" value="1"/>
</dbReference>
<dbReference type="InterPro" id="IPR016181">
    <property type="entry name" value="Acyl_CoA_acyltransferase"/>
</dbReference>